<protein>
    <submittedName>
        <fullName evidence="1">Uncharacterized protein</fullName>
    </submittedName>
</protein>
<dbReference type="Proteomes" id="UP000050265">
    <property type="component" value="Unassembled WGS sequence"/>
</dbReference>
<dbReference type="AlphaFoldDB" id="A0A0P9T5Q0"/>
<gene>
    <name evidence="1" type="ORF">ALO35_04881</name>
</gene>
<accession>A0A0P9T5Q0</accession>
<proteinExistence type="predicted"/>
<dbReference type="EMBL" id="LJQP01000365">
    <property type="protein sequence ID" value="KPX61054.1"/>
    <property type="molecule type" value="Genomic_DNA"/>
</dbReference>
<comment type="caution">
    <text evidence="1">The sequence shown here is derived from an EMBL/GenBank/DDBJ whole genome shotgun (WGS) entry which is preliminary data.</text>
</comment>
<evidence type="ECO:0000313" key="2">
    <source>
        <dbReference type="Proteomes" id="UP000050265"/>
    </source>
</evidence>
<evidence type="ECO:0000313" key="1">
    <source>
        <dbReference type="EMBL" id="KPX61054.1"/>
    </source>
</evidence>
<sequence length="96" mass="10792">MEKSHYFDGMPSGLRAGKMNHQTEFEIHYQFNGEPRCFLHQTRQMCQCDALHCATLHAGVGTVSGNMSAGPIGMATLQAERFGVTEVRWKRSSPQY</sequence>
<dbReference type="Pfam" id="PF20192">
    <property type="entry name" value="DUF6555"/>
    <property type="match status" value="1"/>
</dbReference>
<dbReference type="PATRIC" id="fig|53707.9.peg.1981"/>
<reference evidence="1 2" key="1">
    <citation type="submission" date="2015-09" db="EMBL/GenBank/DDBJ databases">
        <title>Genome announcement of multiple Pseudomonas syringae strains.</title>
        <authorList>
            <person name="Thakur S."/>
            <person name="Wang P.W."/>
            <person name="Gong Y."/>
            <person name="Weir B.S."/>
            <person name="Guttman D.S."/>
        </authorList>
    </citation>
    <scope>NUCLEOTIDE SEQUENCE [LARGE SCALE GENOMIC DNA]</scope>
    <source>
        <strain evidence="1 2">ICMP3507</strain>
    </source>
</reference>
<dbReference type="InterPro" id="IPR046685">
    <property type="entry name" value="DUF6555"/>
</dbReference>
<name>A0A0P9T5Q0_PSEAV</name>
<organism evidence="1 2">
    <name type="scientific">Pseudomonas amygdali pv. lachrymans</name>
    <name type="common">Pseudomonas syringae pv. lachrymans</name>
    <dbReference type="NCBI Taxonomy" id="53707"/>
    <lineage>
        <taxon>Bacteria</taxon>
        <taxon>Pseudomonadati</taxon>
        <taxon>Pseudomonadota</taxon>
        <taxon>Gammaproteobacteria</taxon>
        <taxon>Pseudomonadales</taxon>
        <taxon>Pseudomonadaceae</taxon>
        <taxon>Pseudomonas</taxon>
        <taxon>Pseudomonas amygdali</taxon>
    </lineage>
</organism>